<accession>A0A1F4XRB9</accession>
<comment type="caution">
    <text evidence="1">The sequence shown here is derived from an EMBL/GenBank/DDBJ whole genome shotgun (WGS) entry which is preliminary data.</text>
</comment>
<dbReference type="EMBL" id="MEWU01000001">
    <property type="protein sequence ID" value="OGC84148.1"/>
    <property type="molecule type" value="Genomic_DNA"/>
</dbReference>
<dbReference type="Proteomes" id="UP000177564">
    <property type="component" value="Unassembled WGS sequence"/>
</dbReference>
<name>A0A1F4XRB9_9BACT</name>
<organism evidence="1 2">
    <name type="scientific">Candidatus Adlerbacteria bacterium RIFCSPHIGHO2_02_FULL_52_17</name>
    <dbReference type="NCBI Taxonomy" id="1797240"/>
    <lineage>
        <taxon>Bacteria</taxon>
        <taxon>Candidatus Adleribacteriota</taxon>
    </lineage>
</organism>
<evidence type="ECO:0000313" key="2">
    <source>
        <dbReference type="Proteomes" id="UP000177564"/>
    </source>
</evidence>
<evidence type="ECO:0000313" key="1">
    <source>
        <dbReference type="EMBL" id="OGC84148.1"/>
    </source>
</evidence>
<sequence length="159" mass="18399">MKTLSIHPAQEEWLNAVAQGKKILWHGSMHTLHCFLPEFDPRKEEYVMRHVLPTHLHDLAYPLYDQKRGAVGVAFWSLGWLLKETDLLSTQDECGHITPLAIYEHGSRAYEATAEYRAIQNEKKARILAQDKEAILFLKQYPLRVPYSTWSRALPKSDS</sequence>
<proteinExistence type="predicted"/>
<gene>
    <name evidence="1" type="ORF">A3D68_02395</name>
</gene>
<protein>
    <submittedName>
        <fullName evidence="1">Uncharacterized protein</fullName>
    </submittedName>
</protein>
<dbReference type="AlphaFoldDB" id="A0A1F4XRB9"/>
<reference evidence="1 2" key="1">
    <citation type="journal article" date="2016" name="Nat. Commun.">
        <title>Thousands of microbial genomes shed light on interconnected biogeochemical processes in an aquifer system.</title>
        <authorList>
            <person name="Anantharaman K."/>
            <person name="Brown C.T."/>
            <person name="Hug L.A."/>
            <person name="Sharon I."/>
            <person name="Castelle C.J."/>
            <person name="Probst A.J."/>
            <person name="Thomas B.C."/>
            <person name="Singh A."/>
            <person name="Wilkins M.J."/>
            <person name="Karaoz U."/>
            <person name="Brodie E.L."/>
            <person name="Williams K.H."/>
            <person name="Hubbard S.S."/>
            <person name="Banfield J.F."/>
        </authorList>
    </citation>
    <scope>NUCLEOTIDE SEQUENCE [LARGE SCALE GENOMIC DNA]</scope>
</reference>